<dbReference type="AlphaFoldDB" id="A0A7J0HEU3"/>
<dbReference type="OrthoDB" id="1935611at2759"/>
<dbReference type="EMBL" id="BJWL01000029">
    <property type="protein sequence ID" value="GFZ21562.1"/>
    <property type="molecule type" value="Genomic_DNA"/>
</dbReference>
<protein>
    <recommendedName>
        <fullName evidence="3">Reverse transcriptase domain-containing protein</fullName>
    </recommendedName>
</protein>
<name>A0A7J0HEU3_9ERIC</name>
<evidence type="ECO:0000313" key="2">
    <source>
        <dbReference type="Proteomes" id="UP000585474"/>
    </source>
</evidence>
<sequence>MRRARCMRHARRTRHTPLTTLKRNPNFNFHPKCAEINIAHLAFADDLILFARGDPISVKLSIGCLKKFEECSWLCTNESKSNVFMAGICSEDIEEIKSITGFRMGEFPLRYLGASLSYAGRSELVKSVLQGVKCFWLSILPIPVGVKDKIISLCRNFLWTVLGLPLWKMNSIRPAGVSLMPLM</sequence>
<dbReference type="PANTHER" id="PTHR33116">
    <property type="entry name" value="REVERSE TRANSCRIPTASE ZINC-BINDING DOMAIN-CONTAINING PROTEIN-RELATED-RELATED"/>
    <property type="match status" value="1"/>
</dbReference>
<dbReference type="PANTHER" id="PTHR33116:SF80">
    <property type="entry name" value="REVERSE TRANSCRIPTASE ZINC-BINDING DOMAIN-CONTAINING PROTEIN"/>
    <property type="match status" value="1"/>
</dbReference>
<organism evidence="1 2">
    <name type="scientific">Actinidia rufa</name>
    <dbReference type="NCBI Taxonomy" id="165716"/>
    <lineage>
        <taxon>Eukaryota</taxon>
        <taxon>Viridiplantae</taxon>
        <taxon>Streptophyta</taxon>
        <taxon>Embryophyta</taxon>
        <taxon>Tracheophyta</taxon>
        <taxon>Spermatophyta</taxon>
        <taxon>Magnoliopsida</taxon>
        <taxon>eudicotyledons</taxon>
        <taxon>Gunneridae</taxon>
        <taxon>Pentapetalae</taxon>
        <taxon>asterids</taxon>
        <taxon>Ericales</taxon>
        <taxon>Actinidiaceae</taxon>
        <taxon>Actinidia</taxon>
    </lineage>
</organism>
<evidence type="ECO:0000313" key="1">
    <source>
        <dbReference type="EMBL" id="GFZ21562.1"/>
    </source>
</evidence>
<accession>A0A7J0HEU3</accession>
<reference evidence="1 2" key="1">
    <citation type="submission" date="2019-07" db="EMBL/GenBank/DDBJ databases">
        <title>De Novo Assembly of kiwifruit Actinidia rufa.</title>
        <authorList>
            <person name="Sugita-Konishi S."/>
            <person name="Sato K."/>
            <person name="Mori E."/>
            <person name="Abe Y."/>
            <person name="Kisaki G."/>
            <person name="Hamano K."/>
            <person name="Suezawa K."/>
            <person name="Otani M."/>
            <person name="Fukuda T."/>
            <person name="Manabe T."/>
            <person name="Gomi K."/>
            <person name="Tabuchi M."/>
            <person name="Akimitsu K."/>
            <person name="Kataoka I."/>
        </authorList>
    </citation>
    <scope>NUCLEOTIDE SEQUENCE [LARGE SCALE GENOMIC DNA]</scope>
    <source>
        <strain evidence="2">cv. Fuchu</strain>
    </source>
</reference>
<proteinExistence type="predicted"/>
<comment type="caution">
    <text evidence="1">The sequence shown here is derived from an EMBL/GenBank/DDBJ whole genome shotgun (WGS) entry which is preliminary data.</text>
</comment>
<dbReference type="Proteomes" id="UP000585474">
    <property type="component" value="Unassembled WGS sequence"/>
</dbReference>
<evidence type="ECO:0008006" key="3">
    <source>
        <dbReference type="Google" id="ProtNLM"/>
    </source>
</evidence>
<keyword evidence="2" id="KW-1185">Reference proteome</keyword>
<gene>
    <name evidence="1" type="ORF">Acr_29g0007240</name>
</gene>